<feature type="signal peptide" evidence="2">
    <location>
        <begin position="1"/>
        <end position="18"/>
    </location>
</feature>
<dbReference type="SUPFAM" id="SSF50814">
    <property type="entry name" value="Lipocalins"/>
    <property type="match status" value="1"/>
</dbReference>
<comment type="caution">
    <text evidence="3">The sequence shown here is derived from an EMBL/GenBank/DDBJ whole genome shotgun (WGS) entry which is preliminary data.</text>
</comment>
<dbReference type="Proteomes" id="UP001168821">
    <property type="component" value="Unassembled WGS sequence"/>
</dbReference>
<protein>
    <recommendedName>
        <fullName evidence="5">Lipocalin/cytosolic fatty-acid binding domain-containing protein</fullName>
    </recommendedName>
</protein>
<evidence type="ECO:0000256" key="1">
    <source>
        <dbReference type="SAM" id="Phobius"/>
    </source>
</evidence>
<evidence type="ECO:0000256" key="2">
    <source>
        <dbReference type="SAM" id="SignalP"/>
    </source>
</evidence>
<evidence type="ECO:0000313" key="3">
    <source>
        <dbReference type="EMBL" id="KAJ3648942.1"/>
    </source>
</evidence>
<dbReference type="AlphaFoldDB" id="A0AA38I741"/>
<evidence type="ECO:0008006" key="5">
    <source>
        <dbReference type="Google" id="ProtNLM"/>
    </source>
</evidence>
<evidence type="ECO:0000313" key="4">
    <source>
        <dbReference type="Proteomes" id="UP001168821"/>
    </source>
</evidence>
<reference evidence="3" key="1">
    <citation type="journal article" date="2023" name="G3 (Bethesda)">
        <title>Whole genome assemblies of Zophobas morio and Tenebrio molitor.</title>
        <authorList>
            <person name="Kaur S."/>
            <person name="Stinson S.A."/>
            <person name="diCenzo G.C."/>
        </authorList>
    </citation>
    <scope>NUCLEOTIDE SEQUENCE</scope>
    <source>
        <strain evidence="3">QUZm001</strain>
    </source>
</reference>
<proteinExistence type="predicted"/>
<keyword evidence="1" id="KW-0812">Transmembrane</keyword>
<dbReference type="Gene3D" id="2.40.128.20">
    <property type="match status" value="1"/>
</dbReference>
<keyword evidence="1" id="KW-1133">Transmembrane helix</keyword>
<dbReference type="EMBL" id="JALNTZ010000006">
    <property type="protein sequence ID" value="KAJ3648942.1"/>
    <property type="molecule type" value="Genomic_DNA"/>
</dbReference>
<keyword evidence="2" id="KW-0732">Signal</keyword>
<feature type="chain" id="PRO_5041215896" description="Lipocalin/cytosolic fatty-acid binding domain-containing protein" evidence="2">
    <location>
        <begin position="19"/>
        <end position="194"/>
    </location>
</feature>
<feature type="transmembrane region" description="Helical" evidence="1">
    <location>
        <begin position="170"/>
        <end position="191"/>
    </location>
</feature>
<gene>
    <name evidence="3" type="ORF">Zmor_020709</name>
</gene>
<dbReference type="InterPro" id="IPR012674">
    <property type="entry name" value="Calycin"/>
</dbReference>
<keyword evidence="4" id="KW-1185">Reference proteome</keyword>
<keyword evidence="1" id="KW-0472">Membrane</keyword>
<sequence>MKFLTINFLLVFASLAVAEEIIIGKLCDSYNITNNSTDINQLIGTWYEIAKYGPKEDCSTDDICKINATHYNVVHQNGINSSHNHAYTIRNENGTINSNATTSAIQILNIENGTAYALWSCLNITNTSDSTQSLIILSTNTNYTGYKTVLANMGFDNTTSINHSPEICNVTSYGTLNLASLGIVTLIFFVIQIM</sequence>
<name>A0AA38I741_9CUCU</name>
<accession>A0AA38I741</accession>
<organism evidence="3 4">
    <name type="scientific">Zophobas morio</name>
    <dbReference type="NCBI Taxonomy" id="2755281"/>
    <lineage>
        <taxon>Eukaryota</taxon>
        <taxon>Metazoa</taxon>
        <taxon>Ecdysozoa</taxon>
        <taxon>Arthropoda</taxon>
        <taxon>Hexapoda</taxon>
        <taxon>Insecta</taxon>
        <taxon>Pterygota</taxon>
        <taxon>Neoptera</taxon>
        <taxon>Endopterygota</taxon>
        <taxon>Coleoptera</taxon>
        <taxon>Polyphaga</taxon>
        <taxon>Cucujiformia</taxon>
        <taxon>Tenebrionidae</taxon>
        <taxon>Zophobas</taxon>
    </lineage>
</organism>